<sequence length="127" mass="14364">MVQFSEACLLEKLTSLSLLNSAQINCRKTEVLDKLELELSRKLKNVLKVVTIAFRRSSERTEGACITFSRPVAQHNRNVQEYPTGILDKTVTPQAQRFGENGSYLEVINSSFDNNSRSFQIKNAIVK</sequence>
<gene>
    <name evidence="1" type="ORF">O181_029726</name>
</gene>
<dbReference type="Proteomes" id="UP000765509">
    <property type="component" value="Unassembled WGS sequence"/>
</dbReference>
<dbReference type="AlphaFoldDB" id="A0A9Q3CX23"/>
<keyword evidence="2" id="KW-1185">Reference proteome</keyword>
<organism evidence="1 2">
    <name type="scientific">Austropuccinia psidii MF-1</name>
    <dbReference type="NCBI Taxonomy" id="1389203"/>
    <lineage>
        <taxon>Eukaryota</taxon>
        <taxon>Fungi</taxon>
        <taxon>Dikarya</taxon>
        <taxon>Basidiomycota</taxon>
        <taxon>Pucciniomycotina</taxon>
        <taxon>Pucciniomycetes</taxon>
        <taxon>Pucciniales</taxon>
        <taxon>Sphaerophragmiaceae</taxon>
        <taxon>Austropuccinia</taxon>
    </lineage>
</organism>
<evidence type="ECO:0000313" key="1">
    <source>
        <dbReference type="EMBL" id="MBW0490011.1"/>
    </source>
</evidence>
<proteinExistence type="predicted"/>
<name>A0A9Q3CX23_9BASI</name>
<reference evidence="1" key="1">
    <citation type="submission" date="2021-03" db="EMBL/GenBank/DDBJ databases">
        <title>Draft genome sequence of rust myrtle Austropuccinia psidii MF-1, a brazilian biotype.</title>
        <authorList>
            <person name="Quecine M.C."/>
            <person name="Pachon D.M.R."/>
            <person name="Bonatelli M.L."/>
            <person name="Correr F.H."/>
            <person name="Franceschini L.M."/>
            <person name="Leite T.F."/>
            <person name="Margarido G.R.A."/>
            <person name="Almeida C.A."/>
            <person name="Ferrarezi J.A."/>
            <person name="Labate C.A."/>
        </authorList>
    </citation>
    <scope>NUCLEOTIDE SEQUENCE</scope>
    <source>
        <strain evidence="1">MF-1</strain>
    </source>
</reference>
<evidence type="ECO:0000313" key="2">
    <source>
        <dbReference type="Proteomes" id="UP000765509"/>
    </source>
</evidence>
<protein>
    <submittedName>
        <fullName evidence="1">Uncharacterized protein</fullName>
    </submittedName>
</protein>
<comment type="caution">
    <text evidence="1">The sequence shown here is derived from an EMBL/GenBank/DDBJ whole genome shotgun (WGS) entry which is preliminary data.</text>
</comment>
<dbReference type="EMBL" id="AVOT02010365">
    <property type="protein sequence ID" value="MBW0490011.1"/>
    <property type="molecule type" value="Genomic_DNA"/>
</dbReference>
<accession>A0A9Q3CX23</accession>